<sequence length="419" mass="47401">MPFNQFQLSIDTGILESPNDYYRNLTQAFQDEQWDNTSAKTPEKDGAILEQDGIGMSTYHYAEAWVKPATEATVTAQRNSGDFLQLIFRSIDYKTVRGLYYQYNGDYWIIHDENIYDGLPHAASIRRCTNTLNIIDPLNGALVIIPCCVDYDMSAPAEQVSRYVNTPNNHATVILQGNEDTLRLCQTNTRFMLDGRPFKLWGYQKSIHTAQKKIATLVYLDMYLDEIHAEDDRVNQIADNGTFDYEVKLNMETFAGMQGAKVQLDPVVLLNGTEVVRDIEWVYDSSMVAIDENYSMTLISATGETEIKCVLKGNPDVYATCKVTIGEAQEKWTVAMNPEFTVIRQYESIDVTLTPYLNGVEQSLAIDMLTNNDAVSIEKLDKNKYRVTGKKISPMILISLRNIGTVTENRLIKVVSMMG</sequence>
<dbReference type="EMBL" id="BK032595">
    <property type="protein sequence ID" value="DAF50264.1"/>
    <property type="molecule type" value="Genomic_DNA"/>
</dbReference>
<proteinExistence type="predicted"/>
<evidence type="ECO:0000313" key="1">
    <source>
        <dbReference type="EMBL" id="DAF50264.1"/>
    </source>
</evidence>
<protein>
    <submittedName>
        <fullName evidence="1">Head closure knob</fullName>
    </submittedName>
</protein>
<name>A0A8S5SH66_9CAUD</name>
<reference evidence="1" key="1">
    <citation type="journal article" date="2021" name="Proc. Natl. Acad. Sci. U.S.A.">
        <title>A Catalog of Tens of Thousands of Viruses from Human Metagenomes Reveals Hidden Associations with Chronic Diseases.</title>
        <authorList>
            <person name="Tisza M.J."/>
            <person name="Buck C.B."/>
        </authorList>
    </citation>
    <scope>NUCLEOTIDE SEQUENCE</scope>
    <source>
        <strain evidence="1">CtBCr48</strain>
    </source>
</reference>
<accession>A0A8S5SH66</accession>
<organism evidence="1">
    <name type="scientific">Siphoviridae sp. ctBCr48</name>
    <dbReference type="NCBI Taxonomy" id="2827802"/>
    <lineage>
        <taxon>Viruses</taxon>
        <taxon>Duplodnaviria</taxon>
        <taxon>Heunggongvirae</taxon>
        <taxon>Uroviricota</taxon>
        <taxon>Caudoviricetes</taxon>
    </lineage>
</organism>